<sequence>MTNSSRFVSDRRTNQNVSWSEELDWQAGERTNVEIVDGALVSQMDPPESGVARWNFEQDLSDSWGTNHGSDYTSSGYTSAPTGGYAKIFNGSTDRVVVPNASELQFTNSITISTWSYLNGRDDENSRIITKRTDGQTVESYGLVKDQFVDGDDSMAFRVYIDGEHATLDSPEPIPLRVWTHWIGTWDGTIQRLFKNGVEVGSQPLTGTIATNPDALGIGCRGDGNNDWWNGYIDDLRLYSKGITASEASNLYTTGRISG</sequence>
<evidence type="ECO:0000256" key="2">
    <source>
        <dbReference type="ARBA" id="ARBA00023157"/>
    </source>
</evidence>
<keyword evidence="1" id="KW-0732">Signal</keyword>
<keyword evidence="2" id="KW-1015">Disulfide bond</keyword>
<dbReference type="RefSeq" id="WP_256397196.1">
    <property type="nucleotide sequence ID" value="NZ_JANHDJ010000006.1"/>
</dbReference>
<evidence type="ECO:0000256" key="1">
    <source>
        <dbReference type="ARBA" id="ARBA00022729"/>
    </source>
</evidence>
<dbReference type="AlphaFoldDB" id="A0ABD6DBL3"/>
<dbReference type="SUPFAM" id="SSF49899">
    <property type="entry name" value="Concanavalin A-like lectins/glucanases"/>
    <property type="match status" value="1"/>
</dbReference>
<dbReference type="SMART" id="SM00560">
    <property type="entry name" value="LamGL"/>
    <property type="match status" value="1"/>
</dbReference>
<reference evidence="4 5" key="1">
    <citation type="journal article" date="2019" name="Int. J. Syst. Evol. Microbiol.">
        <title>The Global Catalogue of Microorganisms (GCM) 10K type strain sequencing project: providing services to taxonomists for standard genome sequencing and annotation.</title>
        <authorList>
            <consortium name="The Broad Institute Genomics Platform"/>
            <consortium name="The Broad Institute Genome Sequencing Center for Infectious Disease"/>
            <person name="Wu L."/>
            <person name="Ma J."/>
        </authorList>
    </citation>
    <scope>NUCLEOTIDE SEQUENCE [LARGE SCALE GENOMIC DNA]</scope>
    <source>
        <strain evidence="4 5">CGMCC 1.10593</strain>
    </source>
</reference>
<evidence type="ECO:0000259" key="3">
    <source>
        <dbReference type="SMART" id="SM00560"/>
    </source>
</evidence>
<accession>A0ABD6DBL3</accession>
<proteinExistence type="predicted"/>
<dbReference type="Gene3D" id="2.60.120.200">
    <property type="match status" value="1"/>
</dbReference>
<evidence type="ECO:0000313" key="5">
    <source>
        <dbReference type="Proteomes" id="UP001597052"/>
    </source>
</evidence>
<name>A0ABD6DBL3_9EURY</name>
<dbReference type="InterPro" id="IPR013320">
    <property type="entry name" value="ConA-like_dom_sf"/>
</dbReference>
<organism evidence="4 5">
    <name type="scientific">Halohasta litorea</name>
    <dbReference type="NCBI Taxonomy" id="869891"/>
    <lineage>
        <taxon>Archaea</taxon>
        <taxon>Methanobacteriati</taxon>
        <taxon>Methanobacteriota</taxon>
        <taxon>Stenosarchaea group</taxon>
        <taxon>Halobacteria</taxon>
        <taxon>Halobacteriales</taxon>
        <taxon>Haloferacaceae</taxon>
        <taxon>Halohasta</taxon>
    </lineage>
</organism>
<protein>
    <submittedName>
        <fullName evidence="4">LamG domain-containing protein</fullName>
    </submittedName>
</protein>
<dbReference type="Proteomes" id="UP001597052">
    <property type="component" value="Unassembled WGS sequence"/>
</dbReference>
<dbReference type="EMBL" id="JBHUDM010000005">
    <property type="protein sequence ID" value="MFD1643408.1"/>
    <property type="molecule type" value="Genomic_DNA"/>
</dbReference>
<comment type="caution">
    <text evidence="4">The sequence shown here is derived from an EMBL/GenBank/DDBJ whole genome shotgun (WGS) entry which is preliminary data.</text>
</comment>
<feature type="domain" description="LamG-like jellyroll fold" evidence="3">
    <location>
        <begin position="108"/>
        <end position="246"/>
    </location>
</feature>
<evidence type="ECO:0000313" key="4">
    <source>
        <dbReference type="EMBL" id="MFD1643408.1"/>
    </source>
</evidence>
<keyword evidence="5" id="KW-1185">Reference proteome</keyword>
<dbReference type="InterPro" id="IPR006558">
    <property type="entry name" value="LamG-like"/>
</dbReference>
<dbReference type="Pfam" id="PF13385">
    <property type="entry name" value="Laminin_G_3"/>
    <property type="match status" value="1"/>
</dbReference>
<gene>
    <name evidence="4" type="ORF">ACFSBW_16155</name>
</gene>